<reference evidence="2 3" key="1">
    <citation type="journal article" date="2008" name="Appl. Environ. Microbiol.">
        <title>Genomic insights into Mn(II) oxidation by the marine alphaproteobacterium Aurantimonas sp. strain SI85-9A1.</title>
        <authorList>
            <person name="Dick G.J."/>
            <person name="Podell S."/>
            <person name="Johnson H.A."/>
            <person name="Rivera-Espinoza Y."/>
            <person name="Bernier-Latmani R."/>
            <person name="McCarthy J.K."/>
            <person name="Torpey J.W."/>
            <person name="Clement B.G."/>
            <person name="Gaasterland T."/>
            <person name="Tebo B.M."/>
        </authorList>
    </citation>
    <scope>NUCLEOTIDE SEQUENCE [LARGE SCALE GENOMIC DNA]</scope>
    <source>
        <strain evidence="2 3">SI85-9A1</strain>
    </source>
</reference>
<dbReference type="BioCyc" id="AURANTIMONAS:SI859A1_01934-MONOMER"/>
<feature type="domain" description="PilZ" evidence="1">
    <location>
        <begin position="134"/>
        <end position="205"/>
    </location>
</feature>
<organism evidence="2 3">
    <name type="scientific">Aurantimonas manganoxydans (strain ATCC BAA-1229 / DSM 21871 / SI85-9A1)</name>
    <dbReference type="NCBI Taxonomy" id="287752"/>
    <lineage>
        <taxon>Bacteria</taxon>
        <taxon>Pseudomonadati</taxon>
        <taxon>Pseudomonadota</taxon>
        <taxon>Alphaproteobacteria</taxon>
        <taxon>Hyphomicrobiales</taxon>
        <taxon>Aurantimonadaceae</taxon>
        <taxon>Aurantimonas</taxon>
    </lineage>
</organism>
<accession>Q1YNA8</accession>
<dbReference type="HOGENOM" id="CLU_102943_0_0_5"/>
<dbReference type="AlphaFoldDB" id="Q1YNA8"/>
<dbReference type="InterPro" id="IPR009875">
    <property type="entry name" value="PilZ_domain"/>
</dbReference>
<dbReference type="EMBL" id="AAPJ01000001">
    <property type="protein sequence ID" value="EAS51123.1"/>
    <property type="molecule type" value="Genomic_DNA"/>
</dbReference>
<evidence type="ECO:0000313" key="2">
    <source>
        <dbReference type="EMBL" id="EAS51123.1"/>
    </source>
</evidence>
<evidence type="ECO:0000259" key="1">
    <source>
        <dbReference type="Pfam" id="PF07238"/>
    </source>
</evidence>
<dbReference type="GO" id="GO:0035438">
    <property type="term" value="F:cyclic-di-GMP binding"/>
    <property type="evidence" value="ECO:0007669"/>
    <property type="project" value="InterPro"/>
</dbReference>
<sequence>MDLQRNSPPTPREMVVAMSATAQAPRSEPAERSSFMRVRIDLLGRFMREDRTEFPCRAENMSPGDVSVTASVVPVENERIIVYIDHIGRLEGAVSRVFEGGFDLAFQSTPRKREKLAAQLTWFANRHELSLPEDRRHERNAPENPFVDMVLDDGRRYPAQIIDLSLSGAAVTSSIRPAVGSRITLGTTTGRIVRHIEDGFAVEFSAERARHAPNIV</sequence>
<keyword evidence="3" id="KW-1185">Reference proteome</keyword>
<protein>
    <recommendedName>
        <fullName evidence="1">PilZ domain-containing protein</fullName>
    </recommendedName>
</protein>
<name>Q1YNA8_AURMS</name>
<evidence type="ECO:0000313" key="3">
    <source>
        <dbReference type="Proteomes" id="UP000000321"/>
    </source>
</evidence>
<dbReference type="Pfam" id="PF07238">
    <property type="entry name" value="PilZ"/>
    <property type="match status" value="1"/>
</dbReference>
<comment type="caution">
    <text evidence="2">The sequence shown here is derived from an EMBL/GenBank/DDBJ whole genome shotgun (WGS) entry which is preliminary data.</text>
</comment>
<dbReference type="Proteomes" id="UP000000321">
    <property type="component" value="Unassembled WGS sequence"/>
</dbReference>
<dbReference type="SUPFAM" id="SSF141371">
    <property type="entry name" value="PilZ domain-like"/>
    <property type="match status" value="1"/>
</dbReference>
<gene>
    <name evidence="2" type="ORF">SI859A1_01934</name>
</gene>
<proteinExistence type="predicted"/>